<evidence type="ECO:0000313" key="11">
    <source>
        <dbReference type="Proteomes" id="UP000004507"/>
    </source>
</evidence>
<name>A3V3I8_9RHOB</name>
<comment type="similarity">
    <text evidence="1 6">Belongs to the TACO1 family.</text>
</comment>
<dbReference type="EMBL" id="AAMS01000003">
    <property type="protein sequence ID" value="EAQ07045.1"/>
    <property type="molecule type" value="Genomic_DNA"/>
</dbReference>
<dbReference type="AlphaFoldDB" id="A3V3I8"/>
<dbReference type="InterPro" id="IPR049083">
    <property type="entry name" value="TACO1_YebC_N"/>
</dbReference>
<dbReference type="InterPro" id="IPR026564">
    <property type="entry name" value="Transcrip_reg_TACO1-like_dom3"/>
</dbReference>
<dbReference type="GO" id="GO:0006355">
    <property type="term" value="P:regulation of DNA-templated transcription"/>
    <property type="evidence" value="ECO:0007669"/>
    <property type="project" value="UniProtKB-UniRule"/>
</dbReference>
<dbReference type="HOGENOM" id="CLU_062974_2_2_5"/>
<feature type="domain" description="TACO1/YebC-like second and third" evidence="8">
    <location>
        <begin position="81"/>
        <end position="236"/>
    </location>
</feature>
<keyword evidence="4 6" id="KW-0238">DNA-binding</keyword>
<feature type="domain" description="TACO1/YebC-like N-terminal" evidence="9">
    <location>
        <begin position="5"/>
        <end position="75"/>
    </location>
</feature>
<dbReference type="GO" id="GO:0003677">
    <property type="term" value="F:DNA binding"/>
    <property type="evidence" value="ECO:0007669"/>
    <property type="project" value="UniProtKB-UniRule"/>
</dbReference>
<evidence type="ECO:0000256" key="5">
    <source>
        <dbReference type="ARBA" id="ARBA00023163"/>
    </source>
</evidence>
<evidence type="ECO:0000259" key="8">
    <source>
        <dbReference type="Pfam" id="PF01709"/>
    </source>
</evidence>
<evidence type="ECO:0000256" key="7">
    <source>
        <dbReference type="SAM" id="MobiDB-lite"/>
    </source>
</evidence>
<dbReference type="InterPro" id="IPR002876">
    <property type="entry name" value="Transcrip_reg_TACO1-like"/>
</dbReference>
<dbReference type="HAMAP" id="MF_00693">
    <property type="entry name" value="Transcrip_reg_TACO1"/>
    <property type="match status" value="1"/>
</dbReference>
<evidence type="ECO:0000259" key="9">
    <source>
        <dbReference type="Pfam" id="PF20772"/>
    </source>
</evidence>
<keyword evidence="2 6" id="KW-0963">Cytoplasm</keyword>
<dbReference type="eggNOG" id="COG0217">
    <property type="taxonomic scope" value="Bacteria"/>
</dbReference>
<dbReference type="Gene3D" id="1.10.10.200">
    <property type="match status" value="1"/>
</dbReference>
<evidence type="ECO:0000256" key="2">
    <source>
        <dbReference type="ARBA" id="ARBA00022490"/>
    </source>
</evidence>
<dbReference type="SUPFAM" id="SSF75625">
    <property type="entry name" value="YebC-like"/>
    <property type="match status" value="1"/>
</dbReference>
<sequence length="249" mass="26985">MAGHSKWANIQHRKGRQDKLRSKLFSKLAKEITVAAKMGDPDPEKNPRLRLAVKEAKSNSCPKDVIDRAIKKSQGGDAENYDEIRYEGYGPGGIAVIVEAMTDNRNRTASTVRSTFTKNGGNLGETGSVAFMFDRMGEIVYPASVADADTVMMAAIEAGAEDVQSDDDNHVIYCADTDLAEVSGALEPALGESISTKLIWKPNMTTEVDAEGLTKLMKLLDTLEDDDDVQRVTANFEASDAVMAAFSES</sequence>
<comment type="subcellular location">
    <subcellularLocation>
        <location evidence="6">Cytoplasm</location>
    </subcellularLocation>
</comment>
<dbReference type="InterPro" id="IPR017856">
    <property type="entry name" value="Integrase-like_N"/>
</dbReference>
<evidence type="ECO:0000256" key="6">
    <source>
        <dbReference type="HAMAP-Rule" id="MF_00693"/>
    </source>
</evidence>
<evidence type="ECO:0000256" key="4">
    <source>
        <dbReference type="ARBA" id="ARBA00023125"/>
    </source>
</evidence>
<organism evidence="10 11">
    <name type="scientific">Yoonia vestfoldensis SKA53</name>
    <dbReference type="NCBI Taxonomy" id="314232"/>
    <lineage>
        <taxon>Bacteria</taxon>
        <taxon>Pseudomonadati</taxon>
        <taxon>Pseudomonadota</taxon>
        <taxon>Alphaproteobacteria</taxon>
        <taxon>Rhodobacterales</taxon>
        <taxon>Paracoccaceae</taxon>
        <taxon>Yoonia</taxon>
    </lineage>
</organism>
<dbReference type="Pfam" id="PF01709">
    <property type="entry name" value="Transcrip_reg"/>
    <property type="match status" value="1"/>
</dbReference>
<accession>A3V3I8</accession>
<evidence type="ECO:0000256" key="3">
    <source>
        <dbReference type="ARBA" id="ARBA00023015"/>
    </source>
</evidence>
<dbReference type="STRING" id="314232.SKA53_01576"/>
<dbReference type="Pfam" id="PF20772">
    <property type="entry name" value="TACO1_YebC_N"/>
    <property type="match status" value="1"/>
</dbReference>
<evidence type="ECO:0000256" key="1">
    <source>
        <dbReference type="ARBA" id="ARBA00008724"/>
    </source>
</evidence>
<keyword evidence="11" id="KW-1185">Reference proteome</keyword>
<dbReference type="InterPro" id="IPR048300">
    <property type="entry name" value="TACO1_YebC-like_2nd/3rd_dom"/>
</dbReference>
<proteinExistence type="inferred from homology"/>
<dbReference type="NCBIfam" id="NF001030">
    <property type="entry name" value="PRK00110.1"/>
    <property type="match status" value="1"/>
</dbReference>
<dbReference type="GO" id="GO:0005829">
    <property type="term" value="C:cytosol"/>
    <property type="evidence" value="ECO:0007669"/>
    <property type="project" value="TreeGrafter"/>
</dbReference>
<evidence type="ECO:0000313" key="10">
    <source>
        <dbReference type="EMBL" id="EAQ07045.1"/>
    </source>
</evidence>
<feature type="region of interest" description="Disordered" evidence="7">
    <location>
        <begin position="1"/>
        <end position="20"/>
    </location>
</feature>
<comment type="caution">
    <text evidence="10">The sequence shown here is derived from an EMBL/GenBank/DDBJ whole genome shotgun (WGS) entry which is preliminary data.</text>
</comment>
<dbReference type="PANTHER" id="PTHR12532">
    <property type="entry name" value="TRANSLATIONAL ACTIVATOR OF CYTOCHROME C OXIDASE 1"/>
    <property type="match status" value="1"/>
</dbReference>
<dbReference type="Proteomes" id="UP000004507">
    <property type="component" value="Unassembled WGS sequence"/>
</dbReference>
<dbReference type="InterPro" id="IPR029072">
    <property type="entry name" value="YebC-like"/>
</dbReference>
<reference evidence="10 11" key="1">
    <citation type="submission" date="2006-01" db="EMBL/GenBank/DDBJ databases">
        <authorList>
            <person name="Hagstrom A."/>
            <person name="Ferriera S."/>
            <person name="Johnson J."/>
            <person name="Kravitz S."/>
            <person name="Halpern A."/>
            <person name="Remington K."/>
            <person name="Beeson K."/>
            <person name="Tran B."/>
            <person name="Rogers Y.-H."/>
            <person name="Friedman R."/>
            <person name="Venter J.C."/>
        </authorList>
    </citation>
    <scope>NUCLEOTIDE SEQUENCE [LARGE SCALE GENOMIC DNA]</scope>
    <source>
        <strain evidence="10 11">SKA53</strain>
    </source>
</reference>
<gene>
    <name evidence="10" type="ORF">SKA53_01576</name>
</gene>
<dbReference type="NCBIfam" id="TIGR01033">
    <property type="entry name" value="YebC/PmpR family DNA-binding transcriptional regulator"/>
    <property type="match status" value="1"/>
</dbReference>
<dbReference type="FunFam" id="1.10.10.200:FF:000002">
    <property type="entry name" value="Probable transcriptional regulatory protein CLM62_37755"/>
    <property type="match status" value="1"/>
</dbReference>
<keyword evidence="3 6" id="KW-0805">Transcription regulation</keyword>
<keyword evidence="5 6" id="KW-0804">Transcription</keyword>
<dbReference type="Gene3D" id="3.30.70.980">
    <property type="match status" value="2"/>
</dbReference>
<dbReference type="NCBIfam" id="NF009044">
    <property type="entry name" value="PRK12378.1"/>
    <property type="match status" value="1"/>
</dbReference>
<protein>
    <recommendedName>
        <fullName evidence="6">Probable transcriptional regulatory protein SKA53_01576</fullName>
    </recommendedName>
</protein>
<dbReference type="OrthoDB" id="9781053at2"/>
<dbReference type="PANTHER" id="PTHR12532:SF6">
    <property type="entry name" value="TRANSCRIPTIONAL REGULATORY PROTEIN YEBC-RELATED"/>
    <property type="match status" value="1"/>
</dbReference>
<dbReference type="RefSeq" id="WP_007204275.1">
    <property type="nucleotide sequence ID" value="NZ_CH672414.1"/>
</dbReference>